<dbReference type="GeneID" id="66118589"/>
<comment type="caution">
    <text evidence="6">The sequence shown here is derived from an EMBL/GenBank/DDBJ whole genome shotgun (WGS) entry which is preliminary data.</text>
</comment>
<feature type="compositionally biased region" description="Polar residues" evidence="4">
    <location>
        <begin position="71"/>
        <end position="92"/>
    </location>
</feature>
<reference evidence="6" key="1">
    <citation type="submission" date="2021-03" db="EMBL/GenBank/DDBJ databases">
        <authorList>
            <person name="Palmer J.M."/>
        </authorList>
    </citation>
    <scope>NUCLEOTIDE SEQUENCE</scope>
    <source>
        <strain evidence="6">ARV_011</strain>
    </source>
</reference>
<dbReference type="CDD" id="cd22897">
    <property type="entry name" value="Lge1"/>
    <property type="match status" value="1"/>
</dbReference>
<sequence>MNIGGAPTTTNNGSYSNEQHYSPQTTATGPNSGSGSGTGPGTGLGTGRITGTAPGSSSSSQVSGSNTNVSPNPSHDSRSTTPLPTRNRLRSQSTNPWIQLLHIKDEHTRTTLQQRYLELEEVDARLMELQKSRLAMESAAKTLEIYAAKEALNVSITNDKLEEFTYF</sequence>
<gene>
    <name evidence="6" type="ORF">KQ657_005215</name>
</gene>
<evidence type="ECO:0000256" key="4">
    <source>
        <dbReference type="SAM" id="MobiDB-lite"/>
    </source>
</evidence>
<feature type="compositionally biased region" description="Low complexity" evidence="4">
    <location>
        <begin position="49"/>
        <end position="70"/>
    </location>
</feature>
<comment type="subcellular location">
    <subcellularLocation>
        <location evidence="1">Nucleus</location>
    </subcellularLocation>
</comment>
<evidence type="ECO:0000256" key="3">
    <source>
        <dbReference type="ARBA" id="ARBA00023242"/>
    </source>
</evidence>
<organism evidence="6 7">
    <name type="scientific">Scheffersomyces spartinae</name>
    <dbReference type="NCBI Taxonomy" id="45513"/>
    <lineage>
        <taxon>Eukaryota</taxon>
        <taxon>Fungi</taxon>
        <taxon>Dikarya</taxon>
        <taxon>Ascomycota</taxon>
        <taxon>Saccharomycotina</taxon>
        <taxon>Pichiomycetes</taxon>
        <taxon>Debaryomycetaceae</taxon>
        <taxon>Scheffersomyces</taxon>
    </lineage>
</organism>
<dbReference type="GO" id="GO:0005634">
    <property type="term" value="C:nucleus"/>
    <property type="evidence" value="ECO:0007669"/>
    <property type="project" value="UniProtKB-SubCell"/>
</dbReference>
<name>A0A9P7VAG7_9ASCO</name>
<dbReference type="EMBL" id="JAHMUF010000009">
    <property type="protein sequence ID" value="KAG7194016.1"/>
    <property type="molecule type" value="Genomic_DNA"/>
</dbReference>
<evidence type="ECO:0000256" key="1">
    <source>
        <dbReference type="ARBA" id="ARBA00004123"/>
    </source>
</evidence>
<keyword evidence="7" id="KW-1185">Reference proteome</keyword>
<feature type="compositionally biased region" description="Gly residues" evidence="4">
    <location>
        <begin position="32"/>
        <end position="48"/>
    </location>
</feature>
<proteinExistence type="predicted"/>
<dbReference type="InterPro" id="IPR021581">
    <property type="entry name" value="Tscrpt_reg_Lge1"/>
</dbReference>
<feature type="region of interest" description="Disordered" evidence="4">
    <location>
        <begin position="1"/>
        <end position="92"/>
    </location>
</feature>
<dbReference type="OrthoDB" id="4096471at2759"/>
<keyword evidence="2" id="KW-0156">Chromatin regulator</keyword>
<evidence type="ECO:0000313" key="6">
    <source>
        <dbReference type="EMBL" id="KAG7194016.1"/>
    </source>
</evidence>
<evidence type="ECO:0000259" key="5">
    <source>
        <dbReference type="Pfam" id="PF11488"/>
    </source>
</evidence>
<dbReference type="GO" id="GO:0006325">
    <property type="term" value="P:chromatin organization"/>
    <property type="evidence" value="ECO:0007669"/>
    <property type="project" value="UniProtKB-KW"/>
</dbReference>
<dbReference type="Pfam" id="PF11488">
    <property type="entry name" value="Lge1"/>
    <property type="match status" value="1"/>
</dbReference>
<dbReference type="AlphaFoldDB" id="A0A9P7VAG7"/>
<keyword evidence="3" id="KW-0539">Nucleus</keyword>
<accession>A0A9P7VAG7</accession>
<protein>
    <recommendedName>
        <fullName evidence="5">Transcription regulator LGE1 helical region domain-containing protein</fullName>
    </recommendedName>
</protein>
<dbReference type="RefSeq" id="XP_043049563.1">
    <property type="nucleotide sequence ID" value="XM_043195858.1"/>
</dbReference>
<evidence type="ECO:0000256" key="2">
    <source>
        <dbReference type="ARBA" id="ARBA00022853"/>
    </source>
</evidence>
<evidence type="ECO:0000313" key="7">
    <source>
        <dbReference type="Proteomes" id="UP000790833"/>
    </source>
</evidence>
<dbReference type="Proteomes" id="UP000790833">
    <property type="component" value="Unassembled WGS sequence"/>
</dbReference>
<feature type="domain" description="Transcription regulator LGE1 helical region" evidence="5">
    <location>
        <begin position="95"/>
        <end position="165"/>
    </location>
</feature>
<feature type="compositionally biased region" description="Polar residues" evidence="4">
    <location>
        <begin position="7"/>
        <end position="24"/>
    </location>
</feature>